<comment type="caution">
    <text evidence="4">The sequence shown here is derived from an EMBL/GenBank/DDBJ whole genome shotgun (WGS) entry which is preliminary data.</text>
</comment>
<dbReference type="Pfam" id="PF03060">
    <property type="entry name" value="NMO"/>
    <property type="match status" value="1"/>
</dbReference>
<keyword evidence="5" id="KW-1185">Reference proteome</keyword>
<dbReference type="PANTHER" id="PTHR32332">
    <property type="entry name" value="2-NITROPROPANE DIOXYGENASE"/>
    <property type="match status" value="1"/>
</dbReference>
<evidence type="ECO:0000313" key="5">
    <source>
        <dbReference type="Proteomes" id="UP000323876"/>
    </source>
</evidence>
<dbReference type="InterPro" id="IPR013785">
    <property type="entry name" value="Aldolase_TIM"/>
</dbReference>
<reference evidence="4 5" key="1">
    <citation type="submission" date="2019-09" db="EMBL/GenBank/DDBJ databases">
        <authorList>
            <person name="Wang X."/>
        </authorList>
    </citation>
    <scope>NUCLEOTIDE SEQUENCE [LARGE SCALE GENOMIC DNA]</scope>
    <source>
        <strain evidence="4 5">CICC 11023</strain>
    </source>
</reference>
<dbReference type="CDD" id="cd04730">
    <property type="entry name" value="NPD_like"/>
    <property type="match status" value="1"/>
</dbReference>
<dbReference type="AlphaFoldDB" id="A0A5N0EM26"/>
<evidence type="ECO:0000256" key="2">
    <source>
        <dbReference type="ARBA" id="ARBA00022643"/>
    </source>
</evidence>
<dbReference type="OrthoDB" id="7165168at2"/>
<dbReference type="Proteomes" id="UP000323876">
    <property type="component" value="Unassembled WGS sequence"/>
</dbReference>
<keyword evidence="3" id="KW-0560">Oxidoreductase</keyword>
<dbReference type="RefSeq" id="WP_150400367.1">
    <property type="nucleotide sequence ID" value="NZ_JBHJYQ010000003.1"/>
</dbReference>
<name>A0A5N0EM26_9NOCA</name>
<organism evidence="4 5">
    <name type="scientific">Nocardia colli</name>
    <dbReference type="NCBI Taxonomy" id="2545717"/>
    <lineage>
        <taxon>Bacteria</taxon>
        <taxon>Bacillati</taxon>
        <taxon>Actinomycetota</taxon>
        <taxon>Actinomycetes</taxon>
        <taxon>Mycobacteriales</taxon>
        <taxon>Nocardiaceae</taxon>
        <taxon>Nocardia</taxon>
    </lineage>
</organism>
<dbReference type="InterPro" id="IPR004136">
    <property type="entry name" value="NMO"/>
</dbReference>
<dbReference type="Gene3D" id="3.20.20.70">
    <property type="entry name" value="Aldolase class I"/>
    <property type="match status" value="1"/>
</dbReference>
<keyword evidence="4" id="KW-0503">Monooxygenase</keyword>
<evidence type="ECO:0000256" key="1">
    <source>
        <dbReference type="ARBA" id="ARBA00022630"/>
    </source>
</evidence>
<evidence type="ECO:0000256" key="3">
    <source>
        <dbReference type="ARBA" id="ARBA00023002"/>
    </source>
</evidence>
<evidence type="ECO:0000313" key="4">
    <source>
        <dbReference type="EMBL" id="KAA8890457.1"/>
    </source>
</evidence>
<proteinExistence type="predicted"/>
<dbReference type="PANTHER" id="PTHR32332:SF38">
    <property type="entry name" value="MONOOXYGENASE RV1533-RELATED"/>
    <property type="match status" value="1"/>
</dbReference>
<accession>A0A5N0EM26</accession>
<sequence>MRTEICERLGIEFPIFAFTHCRDVAAAVSNAGGLGVLGAVGFTAEELEVELTWLDEHVHGVYGVDLVIPSKYEGKGIDGLTPDELESKLAELVPHGHRDFAEKILADHGVPALPDGERHNQLLGWTATTAAPQVEVILRHPKAKLVANALGTPPDDVIKQVQDSGRLIGALCGSVKHALNHKNAGLDFVVCQGTEGGGHCGEISSLVLWPQVIDAVGDLPVLAAGGVGNGRQVAAAMAMGAAGAWTGSLWLTVEEANVPPAQMQTYIDASSHDTVRSRSWTGKPCRMLRNDWTDAWEQADTPDPLPMPLQMMVALDGVKRGHRYPEAAKDVNFNPVGQVVGMMTKVERSADVVNRLIQEYVEACDRLNKLNGGL</sequence>
<keyword evidence="2" id="KW-0288">FMN</keyword>
<dbReference type="SUPFAM" id="SSF51412">
    <property type="entry name" value="Inosine monophosphate dehydrogenase (IMPDH)"/>
    <property type="match status" value="1"/>
</dbReference>
<dbReference type="GO" id="GO:0018580">
    <property type="term" value="F:nitronate monooxygenase activity"/>
    <property type="evidence" value="ECO:0007669"/>
    <property type="project" value="InterPro"/>
</dbReference>
<dbReference type="EMBL" id="VXLC01000001">
    <property type="protein sequence ID" value="KAA8890457.1"/>
    <property type="molecule type" value="Genomic_DNA"/>
</dbReference>
<gene>
    <name evidence="4" type="ORF">F3087_04005</name>
</gene>
<keyword evidence="1" id="KW-0285">Flavoprotein</keyword>
<protein>
    <submittedName>
        <fullName evidence="4">Nitronate monooxygenase</fullName>
    </submittedName>
</protein>